<dbReference type="EMBL" id="JADPKZ010000048">
    <property type="protein sequence ID" value="MBF8379118.1"/>
    <property type="molecule type" value="Genomic_DNA"/>
</dbReference>
<evidence type="ECO:0000256" key="2">
    <source>
        <dbReference type="SAM" id="Phobius"/>
    </source>
</evidence>
<feature type="transmembrane region" description="Helical" evidence="2">
    <location>
        <begin position="182"/>
        <end position="201"/>
    </location>
</feature>
<feature type="transmembrane region" description="Helical" evidence="2">
    <location>
        <begin position="243"/>
        <end position="265"/>
    </location>
</feature>
<feature type="transmembrane region" description="Helical" evidence="2">
    <location>
        <begin position="379"/>
        <end position="397"/>
    </location>
</feature>
<keyword evidence="2" id="KW-0472">Membrane</keyword>
<keyword evidence="2" id="KW-1133">Transmembrane helix</keyword>
<keyword evidence="4" id="KW-1185">Reference proteome</keyword>
<name>A0ABS0F776_9BACL</name>
<feature type="transmembrane region" description="Helical" evidence="2">
    <location>
        <begin position="213"/>
        <end position="231"/>
    </location>
</feature>
<dbReference type="Proteomes" id="UP000642910">
    <property type="component" value="Unassembled WGS sequence"/>
</dbReference>
<keyword evidence="2" id="KW-0812">Transmembrane</keyword>
<feature type="transmembrane region" description="Helical" evidence="2">
    <location>
        <begin position="68"/>
        <end position="86"/>
    </location>
</feature>
<comment type="caution">
    <text evidence="3">The sequence shown here is derived from an EMBL/GenBank/DDBJ whole genome shotgun (WGS) entry which is preliminary data.</text>
</comment>
<feature type="transmembrane region" description="Helical" evidence="2">
    <location>
        <begin position="277"/>
        <end position="295"/>
    </location>
</feature>
<feature type="transmembrane region" description="Helical" evidence="2">
    <location>
        <begin position="403"/>
        <end position="424"/>
    </location>
</feature>
<accession>A0ABS0F776</accession>
<evidence type="ECO:0000313" key="4">
    <source>
        <dbReference type="Proteomes" id="UP000642910"/>
    </source>
</evidence>
<organism evidence="3 4">
    <name type="scientific">Alicyclobacillus mali</name>
    <name type="common">ex Roth et al. 2021</name>
    <dbReference type="NCBI Taxonomy" id="1123961"/>
    <lineage>
        <taxon>Bacteria</taxon>
        <taxon>Bacillati</taxon>
        <taxon>Bacillota</taxon>
        <taxon>Bacilli</taxon>
        <taxon>Bacillales</taxon>
        <taxon>Alicyclobacillaceae</taxon>
        <taxon>Alicyclobacillus</taxon>
    </lineage>
</organism>
<feature type="compositionally biased region" description="Polar residues" evidence="1">
    <location>
        <begin position="1"/>
        <end position="14"/>
    </location>
</feature>
<evidence type="ECO:0000313" key="3">
    <source>
        <dbReference type="EMBL" id="MBF8379118.1"/>
    </source>
</evidence>
<dbReference type="SUPFAM" id="SSF81442">
    <property type="entry name" value="Cytochrome c oxidase subunit I-like"/>
    <property type="match status" value="1"/>
</dbReference>
<dbReference type="Gene3D" id="1.20.210.10">
    <property type="entry name" value="Cytochrome c oxidase-like, subunit I domain"/>
    <property type="match status" value="1"/>
</dbReference>
<feature type="region of interest" description="Disordered" evidence="1">
    <location>
        <begin position="1"/>
        <end position="20"/>
    </location>
</feature>
<evidence type="ECO:0000256" key="1">
    <source>
        <dbReference type="SAM" id="MobiDB-lite"/>
    </source>
</evidence>
<protein>
    <recommendedName>
        <fullName evidence="5">NnrS family protein</fullName>
    </recommendedName>
</protein>
<reference evidence="3 4" key="1">
    <citation type="submission" date="2020-11" db="EMBL/GenBank/DDBJ databases">
        <title>Genomic insight of Alicyclobacillus mali FL 18 reveals a new arsenic-resistant strain, with potential in environmental biotechnology.</title>
        <authorList>
            <person name="Fiorentino G."/>
            <person name="Gallo G."/>
            <person name="Aulitto M."/>
        </authorList>
    </citation>
    <scope>NUCLEOTIDE SEQUENCE [LARGE SCALE GENOMIC DNA]</scope>
    <source>
        <strain evidence="3 4">FL 18</strain>
    </source>
</reference>
<proteinExistence type="predicted"/>
<dbReference type="InterPro" id="IPR036927">
    <property type="entry name" value="Cyt_c_oxase-like_su1_sf"/>
</dbReference>
<feature type="transmembrane region" description="Helical" evidence="2">
    <location>
        <begin position="28"/>
        <end position="48"/>
    </location>
</feature>
<sequence length="442" mass="47250">MDHPSGSASVTTRAPSEDERSCVGPLPMAFFASALINFAVGSTLGLWMASKTSSWAVLASLHAEINPWGWLTMAIFGMTYAVLSISAELRLHPRVAGWVHLAIAELGIVLLVAGLAANRLILTRLGAVVQTASPVLFLTNILLAVRAKRQGRVQPPVIPEHLRYLGRREDCRRSDRVARRGTDLSGLLLVASAIWACWGIWSDGESSPGATVLLDDGWLIGTVVSVSLHFYPRLISGERMPAWPFSLFQAIWFPATVALSLGTAYHINMLAGVGRDALGTCLVWVAVVFEIALVRRSRGACGHGIGAVASSPATRLAWSLGYGFAGIAGGWMVVGRESDALPVLHALFLGWMTTLVYGTSYAVMPVLFDIRIRSAKISIAQLSISAIGVVLMMGGFADLDAPVGRALLAAGGGLAWLAFAWYFVRIGWGGIHILRRASTRAV</sequence>
<feature type="transmembrane region" description="Helical" evidence="2">
    <location>
        <begin position="127"/>
        <end position="145"/>
    </location>
</feature>
<evidence type="ECO:0008006" key="5">
    <source>
        <dbReference type="Google" id="ProtNLM"/>
    </source>
</evidence>
<feature type="transmembrane region" description="Helical" evidence="2">
    <location>
        <begin position="346"/>
        <end position="367"/>
    </location>
</feature>
<gene>
    <name evidence="3" type="ORF">IW967_14805</name>
</gene>
<feature type="transmembrane region" description="Helical" evidence="2">
    <location>
        <begin position="98"/>
        <end position="121"/>
    </location>
</feature>
<dbReference type="RefSeq" id="WP_195868427.1">
    <property type="nucleotide sequence ID" value="NZ_JADPKZ010000048.1"/>
</dbReference>
<feature type="transmembrane region" description="Helical" evidence="2">
    <location>
        <begin position="316"/>
        <end position="334"/>
    </location>
</feature>